<accession>A0A368BZ75</accession>
<protein>
    <submittedName>
        <fullName evidence="1">DUF3501 family protein</fullName>
    </submittedName>
</protein>
<gene>
    <name evidence="1" type="ORF">DBW96_00465</name>
</gene>
<comment type="caution">
    <text evidence="1">The sequence shown here is derived from an EMBL/GenBank/DDBJ whole genome shotgun (WGS) entry which is preliminary data.</text>
</comment>
<evidence type="ECO:0000313" key="2">
    <source>
        <dbReference type="Proteomes" id="UP000253307"/>
    </source>
</evidence>
<sequence>MVELSKDDLFTLEEYSEKRSSFRSGVLDEKKNRGVMVGNHVHLIFENKNTIQYQVQEMLRIEKIFEAKDIQEELDAYNPLIPDGKNLKATMLIEYVDVEIRREELTKLKGIERNVWFKVGDTEKVYGIADEDLEREDDTKTSAVHFMRFEFNETQIAKFKNGSGVVLGIDHNYYDVPPTTLHHDIVNALASDFS</sequence>
<name>A0A368BZ75_9GAMM</name>
<dbReference type="AlphaFoldDB" id="A0A368BZ75"/>
<dbReference type="Pfam" id="PF12007">
    <property type="entry name" value="DUF3501"/>
    <property type="match status" value="1"/>
</dbReference>
<reference evidence="1 2" key="1">
    <citation type="journal article" date="2018" name="Microbiome">
        <title>Fine metagenomic profile of the Mediterranean stratified and mixed water columns revealed by assembly and recruitment.</title>
        <authorList>
            <person name="Haro-Moreno J.M."/>
            <person name="Lopez-Perez M."/>
            <person name="De La Torre J.R."/>
            <person name="Picazo A."/>
            <person name="Camacho A."/>
            <person name="Rodriguez-Valera F."/>
        </authorList>
    </citation>
    <scope>NUCLEOTIDE SEQUENCE [LARGE SCALE GENOMIC DNA]</scope>
    <source>
        <strain evidence="1">MED-G82</strain>
    </source>
</reference>
<dbReference type="Proteomes" id="UP000253307">
    <property type="component" value="Unassembled WGS sequence"/>
</dbReference>
<dbReference type="InterPro" id="IPR021890">
    <property type="entry name" value="DUF3501"/>
</dbReference>
<proteinExistence type="predicted"/>
<organism evidence="1 2">
    <name type="scientific">SAR86 cluster bacterium</name>
    <dbReference type="NCBI Taxonomy" id="2030880"/>
    <lineage>
        <taxon>Bacteria</taxon>
        <taxon>Pseudomonadati</taxon>
        <taxon>Pseudomonadota</taxon>
        <taxon>Gammaproteobacteria</taxon>
        <taxon>SAR86 cluster</taxon>
    </lineage>
</organism>
<evidence type="ECO:0000313" key="1">
    <source>
        <dbReference type="EMBL" id="RCL42628.1"/>
    </source>
</evidence>
<dbReference type="EMBL" id="QOPE01000002">
    <property type="protein sequence ID" value="RCL42628.1"/>
    <property type="molecule type" value="Genomic_DNA"/>
</dbReference>